<dbReference type="Proteomes" id="UP000479710">
    <property type="component" value="Unassembled WGS sequence"/>
</dbReference>
<dbReference type="PANTHER" id="PTHR34669">
    <property type="entry name" value="THIOREDOXIN-LIKE FOLD DOMAIN-CONTAINING PROTEIN MRL7L, CHLOROPLASTIC"/>
    <property type="match status" value="1"/>
</dbReference>
<reference evidence="2 3" key="1">
    <citation type="submission" date="2019-11" db="EMBL/GenBank/DDBJ databases">
        <title>Whole genome sequence of Oryza granulata.</title>
        <authorList>
            <person name="Li W."/>
        </authorList>
    </citation>
    <scope>NUCLEOTIDE SEQUENCE [LARGE SCALE GENOMIC DNA]</scope>
    <source>
        <strain evidence="3">cv. Menghai</strain>
        <tissue evidence="2">Leaf</tissue>
    </source>
</reference>
<comment type="caution">
    <text evidence="2">The sequence shown here is derived from an EMBL/GenBank/DDBJ whole genome shotgun (WGS) entry which is preliminary data.</text>
</comment>
<dbReference type="InterPro" id="IPR044701">
    <property type="entry name" value="MRL7/MRL7L"/>
</dbReference>
<dbReference type="GO" id="GO:0006355">
    <property type="term" value="P:regulation of DNA-templated transcription"/>
    <property type="evidence" value="ECO:0007669"/>
    <property type="project" value="InterPro"/>
</dbReference>
<dbReference type="OrthoDB" id="655699at2759"/>
<evidence type="ECO:0000313" key="3">
    <source>
        <dbReference type="Proteomes" id="UP000479710"/>
    </source>
</evidence>
<gene>
    <name evidence="2" type="ORF">E2562_011903</name>
</gene>
<dbReference type="EMBL" id="SPHZ02000009">
    <property type="protein sequence ID" value="KAF0898838.1"/>
    <property type="molecule type" value="Genomic_DNA"/>
</dbReference>
<feature type="region of interest" description="Disordered" evidence="1">
    <location>
        <begin position="1"/>
        <end position="29"/>
    </location>
</feature>
<dbReference type="AlphaFoldDB" id="A0A6G1CEC4"/>
<name>A0A6G1CEC4_9ORYZ</name>
<protein>
    <submittedName>
        <fullName evidence="2">Uncharacterized protein</fullName>
    </submittedName>
</protein>
<keyword evidence="3" id="KW-1185">Reference proteome</keyword>
<organism evidence="2 3">
    <name type="scientific">Oryza meyeriana var. granulata</name>
    <dbReference type="NCBI Taxonomy" id="110450"/>
    <lineage>
        <taxon>Eukaryota</taxon>
        <taxon>Viridiplantae</taxon>
        <taxon>Streptophyta</taxon>
        <taxon>Embryophyta</taxon>
        <taxon>Tracheophyta</taxon>
        <taxon>Spermatophyta</taxon>
        <taxon>Magnoliopsida</taxon>
        <taxon>Liliopsida</taxon>
        <taxon>Poales</taxon>
        <taxon>Poaceae</taxon>
        <taxon>BOP clade</taxon>
        <taxon>Oryzoideae</taxon>
        <taxon>Oryzeae</taxon>
        <taxon>Oryzinae</taxon>
        <taxon>Oryza</taxon>
        <taxon>Oryza meyeriana</taxon>
    </lineage>
</organism>
<evidence type="ECO:0000313" key="2">
    <source>
        <dbReference type="EMBL" id="KAF0898838.1"/>
    </source>
</evidence>
<dbReference type="GO" id="GO:0009658">
    <property type="term" value="P:chloroplast organization"/>
    <property type="evidence" value="ECO:0007669"/>
    <property type="project" value="InterPro"/>
</dbReference>
<feature type="region of interest" description="Disordered" evidence="1">
    <location>
        <begin position="155"/>
        <end position="177"/>
    </location>
</feature>
<dbReference type="GO" id="GO:0009570">
    <property type="term" value="C:chloroplast stroma"/>
    <property type="evidence" value="ECO:0007669"/>
    <property type="project" value="TreeGrafter"/>
</dbReference>
<dbReference type="PANTHER" id="PTHR34669:SF1">
    <property type="entry name" value="THIOREDOXIN-LIKE FOLD DOMAIN-CONTAINING PROTEIN MRL7L, CHLOROPLASTIC"/>
    <property type="match status" value="1"/>
</dbReference>
<proteinExistence type="predicted"/>
<accession>A0A6G1CEC4</accession>
<evidence type="ECO:0000256" key="1">
    <source>
        <dbReference type="SAM" id="MobiDB-lite"/>
    </source>
</evidence>
<sequence>MKLVLGSYARGDDDFESSNQKDNDEDDGRTLWRKIREMIDRVSETRELMDPAESKAKMLELLTNLSQFFDKITIKAEKKNDDEEDDAGYQREKEIVWEDDNYIKPIRDVKTMDWDDTVFTAFGPLIGSNWYTRRRYREKCRHDRRFKQGLKRCSQKGAWSREKRKCGQGFEKEPRSG</sequence>